<dbReference type="PANTHER" id="PTHR43000">
    <property type="entry name" value="DTDP-D-GLUCOSE 4,6-DEHYDRATASE-RELATED"/>
    <property type="match status" value="1"/>
</dbReference>
<dbReference type="GO" id="GO:0047733">
    <property type="term" value="F:CDP-glucose 4,6-dehydratase activity"/>
    <property type="evidence" value="ECO:0007669"/>
    <property type="project" value="UniProtKB-EC"/>
</dbReference>
<proteinExistence type="predicted"/>
<gene>
    <name evidence="2" type="primary">rfbG</name>
    <name evidence="2" type="ORF">ACG04Q_07385</name>
</gene>
<dbReference type="EC" id="4.2.1.45" evidence="2"/>
<dbReference type="InterPro" id="IPR013445">
    <property type="entry name" value="CDP_4_6_deHydtase"/>
</dbReference>
<evidence type="ECO:0000259" key="1">
    <source>
        <dbReference type="Pfam" id="PF16363"/>
    </source>
</evidence>
<name>A0ABW7GHF6_9BURK</name>
<dbReference type="Proteomes" id="UP001606302">
    <property type="component" value="Unassembled WGS sequence"/>
</dbReference>
<dbReference type="CDD" id="cd05252">
    <property type="entry name" value="CDP_GD_SDR_e"/>
    <property type="match status" value="1"/>
</dbReference>
<accession>A0ABW7GHF6</accession>
<dbReference type="SUPFAM" id="SSF51735">
    <property type="entry name" value="NAD(P)-binding Rossmann-fold domains"/>
    <property type="match status" value="1"/>
</dbReference>
<dbReference type="Pfam" id="PF16363">
    <property type="entry name" value="GDP_Man_Dehyd"/>
    <property type="match status" value="1"/>
</dbReference>
<comment type="caution">
    <text evidence="2">The sequence shown here is derived from an EMBL/GenBank/DDBJ whole genome shotgun (WGS) entry which is preliminary data.</text>
</comment>
<feature type="domain" description="NAD(P)-binding" evidence="1">
    <location>
        <begin position="16"/>
        <end position="321"/>
    </location>
</feature>
<keyword evidence="3" id="KW-1185">Reference proteome</keyword>
<dbReference type="InterPro" id="IPR036291">
    <property type="entry name" value="NAD(P)-bd_dom_sf"/>
</dbReference>
<dbReference type="RefSeq" id="WP_394510484.1">
    <property type="nucleotide sequence ID" value="NZ_JBIGHX010000002.1"/>
</dbReference>
<evidence type="ECO:0000313" key="2">
    <source>
        <dbReference type="EMBL" id="MFG6461388.1"/>
    </source>
</evidence>
<dbReference type="Gene3D" id="3.90.25.10">
    <property type="entry name" value="UDP-galactose 4-epimerase, domain 1"/>
    <property type="match status" value="1"/>
</dbReference>
<keyword evidence="2" id="KW-0456">Lyase</keyword>
<dbReference type="NCBIfam" id="TIGR02622">
    <property type="entry name" value="CDP_4_6_dhtase"/>
    <property type="match status" value="1"/>
</dbReference>
<evidence type="ECO:0000313" key="3">
    <source>
        <dbReference type="Proteomes" id="UP001606302"/>
    </source>
</evidence>
<reference evidence="2 3" key="1">
    <citation type="submission" date="2024-08" db="EMBL/GenBank/DDBJ databases">
        <authorList>
            <person name="Lu H."/>
        </authorList>
    </citation>
    <scope>NUCLEOTIDE SEQUENCE [LARGE SCALE GENOMIC DNA]</scope>
    <source>
        <strain evidence="2 3">DXS20W</strain>
    </source>
</reference>
<dbReference type="InterPro" id="IPR016040">
    <property type="entry name" value="NAD(P)-bd_dom"/>
</dbReference>
<sequence>MNRAAMPFSWAGRRVLLTGHTGFKGSWLALWLQRLGAQVSGVALPPPSEPSLFELARVRELVSHHEADIRDLAAVHAALQTEQPELVIHMAAQSLVRPSYDDPVGTYATNVMGTVHVLEAARLQPTVKAVLVITTDKCYENREWPWGYRETDPMGGHDPYSNSKGCAELVCSAYRASFMAAQGVALATARAGNVIGGGDWARDRLVPDVLAAFGRGEPVQLRHPQAVRPWQHVLEPLNGYLMLAQRLLAGDADAAQAWNFGPRDDDARPVGDVVDELARRWGDDARTAQQPGDHPHEANWLKLDTSLARQRLAWRPRLDLGRALQLTVDWHRGWLAGADARALTLEQIASYEALA</sequence>
<protein>
    <submittedName>
        <fullName evidence="2">CDP-glucose 4,6-dehydratase</fullName>
        <ecNumber evidence="2">4.2.1.45</ecNumber>
    </submittedName>
</protein>
<organism evidence="2 3">
    <name type="scientific">Pelomonas lactea</name>
    <dbReference type="NCBI Taxonomy" id="3299030"/>
    <lineage>
        <taxon>Bacteria</taxon>
        <taxon>Pseudomonadati</taxon>
        <taxon>Pseudomonadota</taxon>
        <taxon>Betaproteobacteria</taxon>
        <taxon>Burkholderiales</taxon>
        <taxon>Sphaerotilaceae</taxon>
        <taxon>Roseateles</taxon>
    </lineage>
</organism>
<dbReference type="EMBL" id="JBIGHX010000002">
    <property type="protein sequence ID" value="MFG6461388.1"/>
    <property type="molecule type" value="Genomic_DNA"/>
</dbReference>
<dbReference type="Gene3D" id="3.40.50.720">
    <property type="entry name" value="NAD(P)-binding Rossmann-like Domain"/>
    <property type="match status" value="1"/>
</dbReference>